<feature type="compositionally biased region" description="Low complexity" evidence="1">
    <location>
        <begin position="76"/>
        <end position="93"/>
    </location>
</feature>
<reference evidence="2" key="1">
    <citation type="journal article" date="2023" name="G3 (Bethesda)">
        <title>Whole genome assembly and annotation of the endangered Caribbean coral Acropora cervicornis.</title>
        <authorList>
            <person name="Selwyn J.D."/>
            <person name="Vollmer S.V."/>
        </authorList>
    </citation>
    <scope>NUCLEOTIDE SEQUENCE</scope>
    <source>
        <strain evidence="2">K2</strain>
    </source>
</reference>
<sequence>MYHNGLEDECRIDDSNENYNTDEQSKLQIVADVAHWILSAKPPEQDFPWENLEIPDDVTPVDSIRNMGSRASSRLSRCSKGSTTSSVSSARAKAALEPETANLKSFQAIQKEEFCLQQRRQTLQFNTEIAKAQAEELASTEPEASWVGKYPAQ</sequence>
<organism evidence="2 3">
    <name type="scientific">Acropora cervicornis</name>
    <name type="common">Staghorn coral</name>
    <dbReference type="NCBI Taxonomy" id="6130"/>
    <lineage>
        <taxon>Eukaryota</taxon>
        <taxon>Metazoa</taxon>
        <taxon>Cnidaria</taxon>
        <taxon>Anthozoa</taxon>
        <taxon>Hexacorallia</taxon>
        <taxon>Scleractinia</taxon>
        <taxon>Astrocoeniina</taxon>
        <taxon>Acroporidae</taxon>
        <taxon>Acropora</taxon>
    </lineage>
</organism>
<evidence type="ECO:0000313" key="3">
    <source>
        <dbReference type="Proteomes" id="UP001249851"/>
    </source>
</evidence>
<name>A0AAD9V635_ACRCE</name>
<evidence type="ECO:0000313" key="2">
    <source>
        <dbReference type="EMBL" id="KAK2562666.1"/>
    </source>
</evidence>
<dbReference type="EMBL" id="JARQWQ010000028">
    <property type="protein sequence ID" value="KAK2562666.1"/>
    <property type="molecule type" value="Genomic_DNA"/>
</dbReference>
<accession>A0AAD9V635</accession>
<proteinExistence type="predicted"/>
<gene>
    <name evidence="2" type="ORF">P5673_014370</name>
</gene>
<reference evidence="2" key="2">
    <citation type="journal article" date="2023" name="Science">
        <title>Genomic signatures of disease resistance in endangered staghorn corals.</title>
        <authorList>
            <person name="Vollmer S.V."/>
            <person name="Selwyn J.D."/>
            <person name="Despard B.A."/>
            <person name="Roesel C.L."/>
        </authorList>
    </citation>
    <scope>NUCLEOTIDE SEQUENCE</scope>
    <source>
        <strain evidence="2">K2</strain>
    </source>
</reference>
<comment type="caution">
    <text evidence="2">The sequence shown here is derived from an EMBL/GenBank/DDBJ whole genome shotgun (WGS) entry which is preliminary data.</text>
</comment>
<evidence type="ECO:0000256" key="1">
    <source>
        <dbReference type="SAM" id="MobiDB-lite"/>
    </source>
</evidence>
<dbReference type="Proteomes" id="UP001249851">
    <property type="component" value="Unassembled WGS sequence"/>
</dbReference>
<dbReference type="AlphaFoldDB" id="A0AAD9V635"/>
<feature type="region of interest" description="Disordered" evidence="1">
    <location>
        <begin position="57"/>
        <end position="93"/>
    </location>
</feature>
<keyword evidence="3" id="KW-1185">Reference proteome</keyword>
<protein>
    <submittedName>
        <fullName evidence="2">Uncharacterized protein</fullName>
    </submittedName>
</protein>